<dbReference type="SUPFAM" id="SSF82153">
    <property type="entry name" value="FAS1 domain"/>
    <property type="match status" value="2"/>
</dbReference>
<dbReference type="Proteomes" id="UP000282184">
    <property type="component" value="Unassembled WGS sequence"/>
</dbReference>
<dbReference type="GO" id="GO:0005615">
    <property type="term" value="C:extracellular space"/>
    <property type="evidence" value="ECO:0007669"/>
    <property type="project" value="TreeGrafter"/>
</dbReference>
<dbReference type="EMBL" id="RXOF01000002">
    <property type="protein sequence ID" value="RTQ52230.1"/>
    <property type="molecule type" value="Genomic_DNA"/>
</dbReference>
<organism evidence="2 3">
    <name type="scientific">Hymenobacter gummosus</name>
    <dbReference type="NCBI Taxonomy" id="1776032"/>
    <lineage>
        <taxon>Bacteria</taxon>
        <taxon>Pseudomonadati</taxon>
        <taxon>Bacteroidota</taxon>
        <taxon>Cytophagia</taxon>
        <taxon>Cytophagales</taxon>
        <taxon>Hymenobacteraceae</taxon>
        <taxon>Hymenobacter</taxon>
    </lineage>
</organism>
<evidence type="ECO:0000313" key="2">
    <source>
        <dbReference type="EMBL" id="RTQ52230.1"/>
    </source>
</evidence>
<dbReference type="AlphaFoldDB" id="A0A431U721"/>
<gene>
    <name evidence="2" type="ORF">EJV47_04170</name>
</gene>
<dbReference type="PROSITE" id="PS51257">
    <property type="entry name" value="PROKAR_LIPOPROTEIN"/>
    <property type="match status" value="1"/>
</dbReference>
<feature type="domain" description="FAS1" evidence="1">
    <location>
        <begin position="179"/>
        <end position="329"/>
    </location>
</feature>
<protein>
    <submittedName>
        <fullName evidence="2">Fasciclin domain-containing protein</fullName>
    </submittedName>
</protein>
<evidence type="ECO:0000259" key="1">
    <source>
        <dbReference type="PROSITE" id="PS50213"/>
    </source>
</evidence>
<dbReference type="OrthoDB" id="1119934at2"/>
<dbReference type="Pfam" id="PF02469">
    <property type="entry name" value="Fasciclin"/>
    <property type="match status" value="2"/>
</dbReference>
<dbReference type="InterPro" id="IPR000782">
    <property type="entry name" value="FAS1_domain"/>
</dbReference>
<dbReference type="PANTHER" id="PTHR10900">
    <property type="entry name" value="PERIOSTIN-RELATED"/>
    <property type="match status" value="1"/>
</dbReference>
<dbReference type="InterPro" id="IPR050904">
    <property type="entry name" value="Adhesion/Biosynth-related"/>
</dbReference>
<proteinExistence type="predicted"/>
<reference evidence="2 3" key="1">
    <citation type="submission" date="2018-12" db="EMBL/GenBank/DDBJ databases">
        <title>Hymenobacter gummosus sp. nov., isolated from a spring.</title>
        <authorList>
            <person name="Nie L."/>
        </authorList>
    </citation>
    <scope>NUCLEOTIDE SEQUENCE [LARGE SCALE GENOMIC DNA]</scope>
    <source>
        <strain evidence="2 3">KCTC 52166</strain>
    </source>
</reference>
<keyword evidence="3" id="KW-1185">Reference proteome</keyword>
<sequence>MRPLLRHLLPIMGIFAVSLLSSCDKNTESEPSIAGIAVANDDFSVLEDAAVRGGVVGVLSNRNPGDPAGNYTVFAPNNAAFARLGLRSAADLNVLNRDFLTSTLYYHVTGGTVSGSALQNGLVSPSALGPGRRIINRNGTLYVNGSRILLTDVKASNGTVHAVDKVLLATGADIVQSALALNNRQVFVQPELTFLVEAVLYANLQGTLSGPGPFTVFAPNDQAFRTLLTALQVTPGSPAGYVPADVRKLPVNTVTAVLLQHVIPGSKFTPELPESSSTGSAGGAPVTFGPFVDGTLTVKGGGNGTSVANMVIPDVLCTNGVVHVIDRVLLP</sequence>
<comment type="caution">
    <text evidence="2">The sequence shown here is derived from an EMBL/GenBank/DDBJ whole genome shotgun (WGS) entry which is preliminary data.</text>
</comment>
<dbReference type="InterPro" id="IPR036378">
    <property type="entry name" value="FAS1_dom_sf"/>
</dbReference>
<dbReference type="SMART" id="SM00554">
    <property type="entry name" value="FAS1"/>
    <property type="match status" value="2"/>
</dbReference>
<evidence type="ECO:0000313" key="3">
    <source>
        <dbReference type="Proteomes" id="UP000282184"/>
    </source>
</evidence>
<name>A0A431U721_9BACT</name>
<feature type="domain" description="FAS1" evidence="1">
    <location>
        <begin position="30"/>
        <end position="167"/>
    </location>
</feature>
<accession>A0A431U721</accession>
<dbReference type="PROSITE" id="PS50213">
    <property type="entry name" value="FAS1"/>
    <property type="match status" value="2"/>
</dbReference>
<dbReference type="PANTHER" id="PTHR10900:SF77">
    <property type="entry name" value="FI19380P1"/>
    <property type="match status" value="1"/>
</dbReference>
<dbReference type="Gene3D" id="2.30.180.10">
    <property type="entry name" value="FAS1 domain"/>
    <property type="match status" value="2"/>
</dbReference>